<name>A0AAD8K4P2_TARER</name>
<protein>
    <submittedName>
        <fullName evidence="2">Uncharacterized protein</fullName>
    </submittedName>
</protein>
<keyword evidence="1" id="KW-1133">Transmembrane helix</keyword>
<feature type="transmembrane region" description="Helical" evidence="1">
    <location>
        <begin position="37"/>
        <end position="63"/>
    </location>
</feature>
<accession>A0AAD8K4P2</accession>
<keyword evidence="1" id="KW-0472">Membrane</keyword>
<gene>
    <name evidence="2" type="ORF">QVD17_30653</name>
</gene>
<proteinExistence type="predicted"/>
<reference evidence="2" key="1">
    <citation type="journal article" date="2023" name="bioRxiv">
        <title>Improved chromosome-level genome assembly for marigold (Tagetes erecta).</title>
        <authorList>
            <person name="Jiang F."/>
            <person name="Yuan L."/>
            <person name="Wang S."/>
            <person name="Wang H."/>
            <person name="Xu D."/>
            <person name="Wang A."/>
            <person name="Fan W."/>
        </authorList>
    </citation>
    <scope>NUCLEOTIDE SEQUENCE</scope>
    <source>
        <strain evidence="2">WSJ</strain>
        <tissue evidence="2">Leaf</tissue>
    </source>
</reference>
<comment type="caution">
    <text evidence="2">The sequence shown here is derived from an EMBL/GenBank/DDBJ whole genome shotgun (WGS) entry which is preliminary data.</text>
</comment>
<evidence type="ECO:0000256" key="1">
    <source>
        <dbReference type="SAM" id="Phobius"/>
    </source>
</evidence>
<dbReference type="Proteomes" id="UP001229421">
    <property type="component" value="Unassembled WGS sequence"/>
</dbReference>
<organism evidence="2 3">
    <name type="scientific">Tagetes erecta</name>
    <name type="common">African marigold</name>
    <dbReference type="NCBI Taxonomy" id="13708"/>
    <lineage>
        <taxon>Eukaryota</taxon>
        <taxon>Viridiplantae</taxon>
        <taxon>Streptophyta</taxon>
        <taxon>Embryophyta</taxon>
        <taxon>Tracheophyta</taxon>
        <taxon>Spermatophyta</taxon>
        <taxon>Magnoliopsida</taxon>
        <taxon>eudicotyledons</taxon>
        <taxon>Gunneridae</taxon>
        <taxon>Pentapetalae</taxon>
        <taxon>asterids</taxon>
        <taxon>campanulids</taxon>
        <taxon>Asterales</taxon>
        <taxon>Asteraceae</taxon>
        <taxon>Asteroideae</taxon>
        <taxon>Heliantheae alliance</taxon>
        <taxon>Tageteae</taxon>
        <taxon>Tagetes</taxon>
    </lineage>
</organism>
<sequence>MGGGPVVVNEDQLLQDLVCGGVLIGETQEYGRMMIEVVKYCVGLFGVVVVEDFMAVVVIEMLVKMVMVVVRHL</sequence>
<dbReference type="EMBL" id="JAUHHV010000008">
    <property type="protein sequence ID" value="KAK1414891.1"/>
    <property type="molecule type" value="Genomic_DNA"/>
</dbReference>
<evidence type="ECO:0000313" key="2">
    <source>
        <dbReference type="EMBL" id="KAK1414891.1"/>
    </source>
</evidence>
<dbReference type="AlphaFoldDB" id="A0AAD8K4P2"/>
<keyword evidence="1" id="KW-0812">Transmembrane</keyword>
<keyword evidence="3" id="KW-1185">Reference proteome</keyword>
<evidence type="ECO:0000313" key="3">
    <source>
        <dbReference type="Proteomes" id="UP001229421"/>
    </source>
</evidence>